<evidence type="ECO:0000313" key="10">
    <source>
        <dbReference type="EMBL" id="BBN98160.1"/>
    </source>
</evidence>
<dbReference type="RefSeq" id="WP_152080326.1">
    <property type="nucleotide sequence ID" value="NZ_AP021853.1"/>
</dbReference>
<dbReference type="Proteomes" id="UP000326951">
    <property type="component" value="Chromosome"/>
</dbReference>
<dbReference type="CDD" id="cd05822">
    <property type="entry name" value="TLP_HIUase"/>
    <property type="match status" value="1"/>
</dbReference>
<dbReference type="GO" id="GO:0033971">
    <property type="term" value="F:hydroxyisourate hydrolase activity"/>
    <property type="evidence" value="ECO:0007669"/>
    <property type="project" value="UniProtKB-EC"/>
</dbReference>
<dbReference type="InterPro" id="IPR014306">
    <property type="entry name" value="Hydroxyisourate_hydrolase"/>
</dbReference>
<accession>A0A5K7X0D1</accession>
<dbReference type="PANTHER" id="PTHR10395:SF7">
    <property type="entry name" value="5-HYDROXYISOURATE HYDROLASE"/>
    <property type="match status" value="1"/>
</dbReference>
<comment type="catalytic activity">
    <reaction evidence="1 8">
        <text>5-hydroxyisourate + H2O = 5-hydroxy-2-oxo-4-ureido-2,5-dihydro-1H-imidazole-5-carboxylate + H(+)</text>
        <dbReference type="Rhea" id="RHEA:23736"/>
        <dbReference type="ChEBI" id="CHEBI:15377"/>
        <dbReference type="ChEBI" id="CHEBI:15378"/>
        <dbReference type="ChEBI" id="CHEBI:18072"/>
        <dbReference type="ChEBI" id="CHEBI:58639"/>
        <dbReference type="EC" id="3.5.2.17"/>
    </reaction>
</comment>
<dbReference type="InterPro" id="IPR036817">
    <property type="entry name" value="Transthyretin/HIU_hydrolase_sf"/>
</dbReference>
<dbReference type="AlphaFoldDB" id="A0A5K7X0D1"/>
<sequence>MGELTTHILDLTQGEPASNVQIDLYEVNVSALTFLKSTATNHDGRLDAPLIDASAFGAGVYELHVHIGAYFRNAKLAASVPTFLDIVTVRFGVDDPGRNYHVPLLVSPWGYQVYRGS</sequence>
<dbReference type="Pfam" id="PF00576">
    <property type="entry name" value="Transthyretin"/>
    <property type="match status" value="1"/>
</dbReference>
<evidence type="ECO:0000256" key="1">
    <source>
        <dbReference type="ARBA" id="ARBA00001043"/>
    </source>
</evidence>
<proteinExistence type="inferred from homology"/>
<dbReference type="PRINTS" id="PR00189">
    <property type="entry name" value="TRNSTHYRETIN"/>
</dbReference>
<feature type="binding site" evidence="7">
    <location>
        <position position="45"/>
    </location>
    <ligand>
        <name>substrate</name>
    </ligand>
</feature>
<dbReference type="InterPro" id="IPR023416">
    <property type="entry name" value="Transthyretin/HIU_hydrolase_d"/>
</dbReference>
<dbReference type="NCBIfam" id="TIGR02962">
    <property type="entry name" value="hdxy_isourate"/>
    <property type="match status" value="1"/>
</dbReference>
<reference evidence="10 11" key="1">
    <citation type="submission" date="2019-09" db="EMBL/GenBank/DDBJ databases">
        <title>Complete genome sequence of Sporolactobacillus terrae 70-3.</title>
        <authorList>
            <person name="Tanaka N."/>
            <person name="Shiwa Y."/>
            <person name="Fujita N."/>
            <person name="Tanasupawat S."/>
        </authorList>
    </citation>
    <scope>NUCLEOTIDE SEQUENCE [LARGE SCALE GENOMIC DNA]</scope>
    <source>
        <strain evidence="10 11">70-3</strain>
    </source>
</reference>
<keyword evidence="5 8" id="KW-0659">Purine metabolism</keyword>
<evidence type="ECO:0000256" key="3">
    <source>
        <dbReference type="ARBA" id="ARBA00009850"/>
    </source>
</evidence>
<dbReference type="InterPro" id="IPR000895">
    <property type="entry name" value="Transthyretin/HIU_hydrolase"/>
</dbReference>
<protein>
    <recommendedName>
        <fullName evidence="8">5-hydroxyisourate hydrolase</fullName>
        <shortName evidence="8">HIU hydrolase</shortName>
        <shortName evidence="8">HIUHase</shortName>
        <ecNumber evidence="8">3.5.2.17</ecNumber>
    </recommendedName>
</protein>
<comment type="similarity">
    <text evidence="3 8">Belongs to the transthyretin family. 5-hydroxyisourate hydrolase subfamily.</text>
</comment>
<evidence type="ECO:0000256" key="7">
    <source>
        <dbReference type="PIRSR" id="PIRSR600895-51"/>
    </source>
</evidence>
<comment type="subunit">
    <text evidence="4 8">Homotetramer.</text>
</comment>
<feature type="domain" description="Transthyretin/hydroxyisourate hydrolase" evidence="9">
    <location>
        <begin position="4"/>
        <end position="116"/>
    </location>
</feature>
<dbReference type="PANTHER" id="PTHR10395">
    <property type="entry name" value="URICASE AND TRANSTHYRETIN-RELATED"/>
    <property type="match status" value="1"/>
</dbReference>
<dbReference type="GO" id="GO:0006144">
    <property type="term" value="P:purine nucleobase metabolic process"/>
    <property type="evidence" value="ECO:0007669"/>
    <property type="project" value="UniProtKB-KW"/>
</dbReference>
<name>A0A5K7X0D1_9BACL</name>
<dbReference type="EMBL" id="AP021853">
    <property type="protein sequence ID" value="BBN98160.1"/>
    <property type="molecule type" value="Genomic_DNA"/>
</dbReference>
<comment type="function">
    <text evidence="2">Catalyzes the hydrolysis of 5-hydroxyisourate (HIU) to 2-oxo-4-hydroxy-4-carboxy-5-ureidoimidazoline (OHCU).</text>
</comment>
<dbReference type="InterPro" id="IPR023418">
    <property type="entry name" value="Thyroxine_BS"/>
</dbReference>
<dbReference type="SUPFAM" id="SSF49472">
    <property type="entry name" value="Transthyretin (synonym: prealbumin)"/>
    <property type="match status" value="1"/>
</dbReference>
<evidence type="ECO:0000313" key="11">
    <source>
        <dbReference type="Proteomes" id="UP000326951"/>
    </source>
</evidence>
<dbReference type="InterPro" id="IPR023419">
    <property type="entry name" value="Transthyretin_CS"/>
</dbReference>
<evidence type="ECO:0000256" key="5">
    <source>
        <dbReference type="ARBA" id="ARBA00022631"/>
    </source>
</evidence>
<evidence type="ECO:0000256" key="4">
    <source>
        <dbReference type="ARBA" id="ARBA00011881"/>
    </source>
</evidence>
<keyword evidence="6 8" id="KW-0378">Hydrolase</keyword>
<organism evidence="10 11">
    <name type="scientific">Sporolactobacillus terrae</name>
    <dbReference type="NCBI Taxonomy" id="269673"/>
    <lineage>
        <taxon>Bacteria</taxon>
        <taxon>Bacillati</taxon>
        <taxon>Bacillota</taxon>
        <taxon>Bacilli</taxon>
        <taxon>Bacillales</taxon>
        <taxon>Sporolactobacillaceae</taxon>
        <taxon>Sporolactobacillus</taxon>
    </lineage>
</organism>
<dbReference type="PROSITE" id="PS00769">
    <property type="entry name" value="TRANSTHYRETIN_2"/>
    <property type="match status" value="1"/>
</dbReference>
<evidence type="ECO:0000256" key="2">
    <source>
        <dbReference type="ARBA" id="ARBA00002704"/>
    </source>
</evidence>
<evidence type="ECO:0000256" key="8">
    <source>
        <dbReference type="RuleBase" id="RU361270"/>
    </source>
</evidence>
<feature type="binding site" evidence="7">
    <location>
        <position position="7"/>
    </location>
    <ligand>
        <name>substrate</name>
    </ligand>
</feature>
<dbReference type="PROSITE" id="PS00768">
    <property type="entry name" value="TRANSTHYRETIN_1"/>
    <property type="match status" value="1"/>
</dbReference>
<evidence type="ECO:0000259" key="9">
    <source>
        <dbReference type="Pfam" id="PF00576"/>
    </source>
</evidence>
<dbReference type="Gene3D" id="2.60.40.180">
    <property type="entry name" value="Transthyretin/hydroxyisourate hydrolase domain"/>
    <property type="match status" value="1"/>
</dbReference>
<evidence type="ECO:0000256" key="6">
    <source>
        <dbReference type="ARBA" id="ARBA00022801"/>
    </source>
</evidence>
<dbReference type="EC" id="3.5.2.17" evidence="8"/>
<feature type="binding site" evidence="7">
    <location>
        <position position="114"/>
    </location>
    <ligand>
        <name>substrate</name>
    </ligand>
</feature>
<gene>
    <name evidence="10" type="ORF">St703_08650</name>
</gene>